<dbReference type="CDD" id="cd06223">
    <property type="entry name" value="PRTases_typeI"/>
    <property type="match status" value="1"/>
</dbReference>
<dbReference type="AlphaFoldDB" id="X0BG57"/>
<evidence type="ECO:0000313" key="2">
    <source>
        <dbReference type="EMBL" id="EXK80786.1"/>
    </source>
</evidence>
<proteinExistence type="predicted"/>
<dbReference type="InterPro" id="IPR027417">
    <property type="entry name" value="P-loop_NTPase"/>
</dbReference>
<dbReference type="SUPFAM" id="SSF52540">
    <property type="entry name" value="P-loop containing nucleoside triphosphate hydrolases"/>
    <property type="match status" value="1"/>
</dbReference>
<dbReference type="GO" id="GO:0006564">
    <property type="term" value="P:L-serine biosynthetic process"/>
    <property type="evidence" value="ECO:0007669"/>
    <property type="project" value="TreeGrafter"/>
</dbReference>
<dbReference type="GO" id="GO:0000287">
    <property type="term" value="F:magnesium ion binding"/>
    <property type="evidence" value="ECO:0007669"/>
    <property type="project" value="TreeGrafter"/>
</dbReference>
<reference evidence="2 3" key="1">
    <citation type="submission" date="2011-11" db="EMBL/GenBank/DDBJ databases">
        <title>The Genome Sequence of Fusarium oxysporum PHW815.</title>
        <authorList>
            <consortium name="The Broad Institute Genome Sequencing Platform"/>
            <person name="Ma L.-J."/>
            <person name="Gale L.R."/>
            <person name="Schwartz D.C."/>
            <person name="Zhou S."/>
            <person name="Corby-Kistler H."/>
            <person name="Young S.K."/>
            <person name="Zeng Q."/>
            <person name="Gargeya S."/>
            <person name="Fitzgerald M."/>
            <person name="Haas B."/>
            <person name="Abouelleil A."/>
            <person name="Alvarado L."/>
            <person name="Arachchi H.M."/>
            <person name="Berlin A."/>
            <person name="Brown A."/>
            <person name="Chapman S.B."/>
            <person name="Chen Z."/>
            <person name="Dunbar C."/>
            <person name="Freedman E."/>
            <person name="Gearin G."/>
            <person name="Goldberg J."/>
            <person name="Griggs A."/>
            <person name="Gujja S."/>
            <person name="Heiman D."/>
            <person name="Howarth C."/>
            <person name="Larson L."/>
            <person name="Lui A."/>
            <person name="MacDonald P.J.P."/>
            <person name="Montmayeur A."/>
            <person name="Murphy C."/>
            <person name="Neiman D."/>
            <person name="Pearson M."/>
            <person name="Priest M."/>
            <person name="Roberts A."/>
            <person name="Saif S."/>
            <person name="Shea T."/>
            <person name="Shenoy N."/>
            <person name="Sisk P."/>
            <person name="Stolte C."/>
            <person name="Sykes S."/>
            <person name="Wortman J."/>
            <person name="Nusbaum C."/>
            <person name="Birren B."/>
        </authorList>
    </citation>
    <scope>NUCLEOTIDE SEQUENCE [LARGE SCALE GENOMIC DNA]</scope>
    <source>
        <strain evidence="2 3">54005</strain>
    </source>
</reference>
<dbReference type="PANTHER" id="PTHR43344:SF20">
    <property type="entry name" value="URACIL PHOSPHORIBOSYLTRANSFERASE"/>
    <property type="match status" value="1"/>
</dbReference>
<dbReference type="OrthoDB" id="5416609at2759"/>
<dbReference type="InterPro" id="IPR000836">
    <property type="entry name" value="PRTase_dom"/>
</dbReference>
<dbReference type="Gene3D" id="3.40.50.300">
    <property type="entry name" value="P-loop containing nucleotide triphosphate hydrolases"/>
    <property type="match status" value="1"/>
</dbReference>
<dbReference type="InterPro" id="IPR050582">
    <property type="entry name" value="HAD-like_SerB"/>
</dbReference>
<dbReference type="InterPro" id="IPR023214">
    <property type="entry name" value="HAD_sf"/>
</dbReference>
<evidence type="ECO:0000259" key="1">
    <source>
        <dbReference type="Pfam" id="PF14681"/>
    </source>
</evidence>
<dbReference type="HOGENOM" id="CLU_012235_1_0_1"/>
<dbReference type="GO" id="GO:0005737">
    <property type="term" value="C:cytoplasm"/>
    <property type="evidence" value="ECO:0007669"/>
    <property type="project" value="TreeGrafter"/>
</dbReference>
<sequence length="686" mass="75421">MTSTSAISLANRVGHDSSKPTVIGLYGLPATGKSTVLEGLRNKLGETEFPFFGGSNVISYPVPGGLKAFQKLEDPKKKKWRAEAITHIKNEAAASGKIAVVTRHFMFWSKEDSAPYAVYTPEDLETFTQIIYLNPNALVLLFQIMNDMKKKRFDMTGLSAENWVLWQTLEVTTLRDLCRPHKILFTTVQNPALENVLPLVQHFRELAPAGSNLAQVKKRLDEIIALHDSKELQTFLVFDGDRTLSAEDGGRLLVDERDQNGTGLKDSAMRDLFSGPMGYSDEAFHQATLLLEEKCDDDMFESRCDNASALVLLYPEFISLLRRVEEQKQIGVVVVTCGVGRLWTKILEHHGLSDSVKVIGGGRFSDGYFVTPGVKAAVVSHLRDVHDLHVWAFGDGPLDIPMLWEADQAVVVVGDEKKRSTTMDAALATAIQDDHLRARQVLLPSTSSPRLDNNSLLVVSFDDGDFVKSIVDPHPERHPLKKYDATNKATSNILMSLMRSAAVSGPMLRAAHANVGRYLATEYVSKLIGLEEFTISHAQGHQTTGHRLCNEAKTSIIALVRGGEPTAFGISDVFPQAMFVHASSADDVKKHHVQGQSNVILVDSVINSGKSAIELIKRVVRLEPNISITVVAGVVQTEAIAEGHLFAKVMRRHGAGLIALRISENKFTGTKTTDTGNRLFNTTRLA</sequence>
<dbReference type="PANTHER" id="PTHR43344">
    <property type="entry name" value="PHOSPHOSERINE PHOSPHATASE"/>
    <property type="match status" value="1"/>
</dbReference>
<dbReference type="Proteomes" id="UP000030663">
    <property type="component" value="Unassembled WGS sequence"/>
</dbReference>
<dbReference type="Pfam" id="PF14681">
    <property type="entry name" value="UPRTase"/>
    <property type="match status" value="1"/>
</dbReference>
<dbReference type="GO" id="GO:0036424">
    <property type="term" value="F:L-phosphoserine phosphatase activity"/>
    <property type="evidence" value="ECO:0007669"/>
    <property type="project" value="TreeGrafter"/>
</dbReference>
<dbReference type="Pfam" id="PF13207">
    <property type="entry name" value="AAA_17"/>
    <property type="match status" value="1"/>
</dbReference>
<feature type="domain" description="Phosphoribosyltransferase" evidence="1">
    <location>
        <begin position="489"/>
        <end position="682"/>
    </location>
</feature>
<dbReference type="SUPFAM" id="SSF53271">
    <property type="entry name" value="PRTase-like"/>
    <property type="match status" value="1"/>
</dbReference>
<gene>
    <name evidence="2" type="ORF">FOQG_14729</name>
</gene>
<dbReference type="InterPro" id="IPR036412">
    <property type="entry name" value="HAD-like_sf"/>
</dbReference>
<accession>X0BG57</accession>
<protein>
    <recommendedName>
        <fullName evidence="1">Phosphoribosyltransferase domain-containing protein</fullName>
    </recommendedName>
</protein>
<name>X0BG57_FUSOX</name>
<dbReference type="InterPro" id="IPR029057">
    <property type="entry name" value="PRTase-like"/>
</dbReference>
<keyword evidence="3" id="KW-1185">Reference proteome</keyword>
<dbReference type="Gene3D" id="3.40.50.2020">
    <property type="match status" value="1"/>
</dbReference>
<dbReference type="SUPFAM" id="SSF56784">
    <property type="entry name" value="HAD-like"/>
    <property type="match status" value="1"/>
</dbReference>
<dbReference type="Gene3D" id="3.40.50.1000">
    <property type="entry name" value="HAD superfamily/HAD-like"/>
    <property type="match status" value="1"/>
</dbReference>
<dbReference type="EMBL" id="JH658436">
    <property type="protein sequence ID" value="EXK80786.1"/>
    <property type="molecule type" value="Genomic_DNA"/>
</dbReference>
<evidence type="ECO:0000313" key="3">
    <source>
        <dbReference type="Proteomes" id="UP000030663"/>
    </source>
</evidence>
<organism evidence="2 3">
    <name type="scientific">Fusarium oxysporum f. sp. raphani 54005</name>
    <dbReference type="NCBI Taxonomy" id="1089458"/>
    <lineage>
        <taxon>Eukaryota</taxon>
        <taxon>Fungi</taxon>
        <taxon>Dikarya</taxon>
        <taxon>Ascomycota</taxon>
        <taxon>Pezizomycotina</taxon>
        <taxon>Sordariomycetes</taxon>
        <taxon>Hypocreomycetidae</taxon>
        <taxon>Hypocreales</taxon>
        <taxon>Nectriaceae</taxon>
        <taxon>Fusarium</taxon>
        <taxon>Fusarium oxysporum species complex</taxon>
    </lineage>
</organism>
<dbReference type="Pfam" id="PF12710">
    <property type="entry name" value="HAD"/>
    <property type="match status" value="1"/>
</dbReference>